<dbReference type="InParanoid" id="A2DWJ5"/>
<evidence type="ECO:0000313" key="1">
    <source>
        <dbReference type="EMBL" id="EAY15180.1"/>
    </source>
</evidence>
<dbReference type="VEuPathDB" id="TrichDB:TVAGG3_0202140"/>
<organism evidence="1 2">
    <name type="scientific">Trichomonas vaginalis (strain ATCC PRA-98 / G3)</name>
    <dbReference type="NCBI Taxonomy" id="412133"/>
    <lineage>
        <taxon>Eukaryota</taxon>
        <taxon>Metamonada</taxon>
        <taxon>Parabasalia</taxon>
        <taxon>Trichomonadida</taxon>
        <taxon>Trichomonadidae</taxon>
        <taxon>Trichomonas</taxon>
    </lineage>
</organism>
<dbReference type="AlphaFoldDB" id="A2DWJ5"/>
<gene>
    <name evidence="1" type="ORF">TVAG_201740</name>
</gene>
<dbReference type="EMBL" id="DS113259">
    <property type="protein sequence ID" value="EAY15180.1"/>
    <property type="molecule type" value="Genomic_DNA"/>
</dbReference>
<reference evidence="1" key="2">
    <citation type="journal article" date="2007" name="Science">
        <title>Draft genome sequence of the sexually transmitted pathogen Trichomonas vaginalis.</title>
        <authorList>
            <person name="Carlton J.M."/>
            <person name="Hirt R.P."/>
            <person name="Silva J.C."/>
            <person name="Delcher A.L."/>
            <person name="Schatz M."/>
            <person name="Zhao Q."/>
            <person name="Wortman J.R."/>
            <person name="Bidwell S.L."/>
            <person name="Alsmark U.C.M."/>
            <person name="Besteiro S."/>
            <person name="Sicheritz-Ponten T."/>
            <person name="Noel C.J."/>
            <person name="Dacks J.B."/>
            <person name="Foster P.G."/>
            <person name="Simillion C."/>
            <person name="Van de Peer Y."/>
            <person name="Miranda-Saavedra D."/>
            <person name="Barton G.J."/>
            <person name="Westrop G.D."/>
            <person name="Mueller S."/>
            <person name="Dessi D."/>
            <person name="Fiori P.L."/>
            <person name="Ren Q."/>
            <person name="Paulsen I."/>
            <person name="Zhang H."/>
            <person name="Bastida-Corcuera F.D."/>
            <person name="Simoes-Barbosa A."/>
            <person name="Brown M.T."/>
            <person name="Hayes R.D."/>
            <person name="Mukherjee M."/>
            <person name="Okumura C.Y."/>
            <person name="Schneider R."/>
            <person name="Smith A.J."/>
            <person name="Vanacova S."/>
            <person name="Villalvazo M."/>
            <person name="Haas B.J."/>
            <person name="Pertea M."/>
            <person name="Feldblyum T.V."/>
            <person name="Utterback T.R."/>
            <person name="Shu C.L."/>
            <person name="Osoegawa K."/>
            <person name="de Jong P.J."/>
            <person name="Hrdy I."/>
            <person name="Horvathova L."/>
            <person name="Zubacova Z."/>
            <person name="Dolezal P."/>
            <person name="Malik S.B."/>
            <person name="Logsdon J.M. Jr."/>
            <person name="Henze K."/>
            <person name="Gupta A."/>
            <person name="Wang C.C."/>
            <person name="Dunne R.L."/>
            <person name="Upcroft J.A."/>
            <person name="Upcroft P."/>
            <person name="White O."/>
            <person name="Salzberg S.L."/>
            <person name="Tang P."/>
            <person name="Chiu C.-H."/>
            <person name="Lee Y.-S."/>
            <person name="Embley T.M."/>
            <person name="Coombs G.H."/>
            <person name="Mottram J.C."/>
            <person name="Tachezy J."/>
            <person name="Fraser-Liggett C.M."/>
            <person name="Johnson P.J."/>
        </authorList>
    </citation>
    <scope>NUCLEOTIDE SEQUENCE [LARGE SCALE GENOMIC DNA]</scope>
    <source>
        <strain evidence="1">G3</strain>
    </source>
</reference>
<dbReference type="VEuPathDB" id="TrichDB:TVAG_201740"/>
<evidence type="ECO:0000313" key="2">
    <source>
        <dbReference type="Proteomes" id="UP000001542"/>
    </source>
</evidence>
<keyword evidence="2" id="KW-1185">Reference proteome</keyword>
<protein>
    <submittedName>
        <fullName evidence="1">Uncharacterized protein</fullName>
    </submittedName>
</protein>
<dbReference type="Proteomes" id="UP000001542">
    <property type="component" value="Unassembled WGS sequence"/>
</dbReference>
<sequence>MDLEFNVFAQRRVLDQHGITKEKFIEDVDTLFDSQNQDQDVIVSLPYLLMVKEKLMNSLKYPESEIFRMIYNQNFMGHCFSDMPLKEFHEEIDKAIEKYFFSLPKEDEVPKESEEESEDEQKVSFKEINEKLDSILEAIADLQDEVFLIAKHFNPNINE</sequence>
<accession>A2DWJ5</accession>
<name>A2DWJ5_TRIV3</name>
<dbReference type="KEGG" id="tva:4773181"/>
<proteinExistence type="predicted"/>
<reference evidence="1" key="1">
    <citation type="submission" date="2006-10" db="EMBL/GenBank/DDBJ databases">
        <authorList>
            <person name="Amadeo P."/>
            <person name="Zhao Q."/>
            <person name="Wortman J."/>
            <person name="Fraser-Liggett C."/>
            <person name="Carlton J."/>
        </authorList>
    </citation>
    <scope>NUCLEOTIDE SEQUENCE</scope>
    <source>
        <strain evidence="1">G3</strain>
    </source>
</reference>
<dbReference type="SMR" id="A2DWJ5"/>